<feature type="region of interest" description="Disordered" evidence="1">
    <location>
        <begin position="1"/>
        <end position="30"/>
    </location>
</feature>
<feature type="transmembrane region" description="Helical" evidence="2">
    <location>
        <begin position="228"/>
        <end position="248"/>
    </location>
</feature>
<dbReference type="Proteomes" id="UP001596957">
    <property type="component" value="Unassembled WGS sequence"/>
</dbReference>
<gene>
    <name evidence="3" type="ORF">ACFQZP_12610</name>
</gene>
<keyword evidence="2" id="KW-0472">Membrane</keyword>
<keyword evidence="4" id="KW-1185">Reference proteome</keyword>
<evidence type="ECO:0000256" key="1">
    <source>
        <dbReference type="SAM" id="MobiDB-lite"/>
    </source>
</evidence>
<comment type="caution">
    <text evidence="3">The sequence shown here is derived from an EMBL/GenBank/DDBJ whole genome shotgun (WGS) entry which is preliminary data.</text>
</comment>
<reference evidence="4" key="1">
    <citation type="journal article" date="2019" name="Int. J. Syst. Evol. Microbiol.">
        <title>The Global Catalogue of Microorganisms (GCM) 10K type strain sequencing project: providing services to taxonomists for standard genome sequencing and annotation.</title>
        <authorList>
            <consortium name="The Broad Institute Genomics Platform"/>
            <consortium name="The Broad Institute Genome Sequencing Center for Infectious Disease"/>
            <person name="Wu L."/>
            <person name="Ma J."/>
        </authorList>
    </citation>
    <scope>NUCLEOTIDE SEQUENCE [LARGE SCALE GENOMIC DNA]</scope>
    <source>
        <strain evidence="4">CGMCC 4.7198</strain>
    </source>
</reference>
<evidence type="ECO:0000313" key="4">
    <source>
        <dbReference type="Proteomes" id="UP001596957"/>
    </source>
</evidence>
<sequence>MTTDEPAPPEQRTVQNNYGDGPFIGRDHNGDINIHHEIDPPTKATLAKLGKSAPALSQMLEKALRDGVISPDTVSQLSLAARSINEDVASQISRASYRINEDVAGLLTRASHSINEDVASQLTHAADRLSIASAKLDFDELDRLVRRLEGVLDQHGGSNFNGLATRLESSLEDLSQATHRVGNLRAGDSSQTVRLEQVTTSLMGIAKRVEARVTPPPPVVLPDWEGRLRWFGVGVLVGIVISILYAIYT</sequence>
<keyword evidence="2" id="KW-0812">Transmembrane</keyword>
<dbReference type="EMBL" id="JBHTEC010000001">
    <property type="protein sequence ID" value="MFD0282517.1"/>
    <property type="molecule type" value="Genomic_DNA"/>
</dbReference>
<keyword evidence="2" id="KW-1133">Transmembrane helix</keyword>
<name>A0ABW2VJ07_9ACTN</name>
<evidence type="ECO:0000256" key="2">
    <source>
        <dbReference type="SAM" id="Phobius"/>
    </source>
</evidence>
<dbReference type="RefSeq" id="WP_381260664.1">
    <property type="nucleotide sequence ID" value="NZ_JBHTBI010000044.1"/>
</dbReference>
<accession>A0ABW2VJ07</accession>
<evidence type="ECO:0000313" key="3">
    <source>
        <dbReference type="EMBL" id="MFD0282517.1"/>
    </source>
</evidence>
<organism evidence="3 4">
    <name type="scientific">Streptomyces lutosisoli</name>
    <dbReference type="NCBI Taxonomy" id="2665721"/>
    <lineage>
        <taxon>Bacteria</taxon>
        <taxon>Bacillati</taxon>
        <taxon>Actinomycetota</taxon>
        <taxon>Actinomycetes</taxon>
        <taxon>Kitasatosporales</taxon>
        <taxon>Streptomycetaceae</taxon>
        <taxon>Streptomyces</taxon>
    </lineage>
</organism>
<proteinExistence type="predicted"/>
<protein>
    <submittedName>
        <fullName evidence="3">Uncharacterized protein</fullName>
    </submittedName>
</protein>